<reference evidence="1" key="2">
    <citation type="submission" date="2005-06" db="EMBL/GenBank/DDBJ databases">
        <title>Sequencing of the draft genome and assembly of Crocosphaera watsonii WH 8501.</title>
        <authorList>
            <consortium name="US DOE Joint Genome Institute (JGI-PGF)"/>
            <person name="Copeland A."/>
            <person name="Lucas S."/>
            <person name="Lapidus A."/>
            <person name="Barry K."/>
            <person name="Detter C."/>
            <person name="Glavina T."/>
            <person name="Hammon N."/>
            <person name="Israni S."/>
            <person name="Pitluck S."/>
            <person name="Richardson P."/>
        </authorList>
    </citation>
    <scope>NUCLEOTIDE SEQUENCE [LARGE SCALE GENOMIC DNA]</scope>
    <source>
        <strain evidence="1">WH 8501</strain>
    </source>
</reference>
<dbReference type="Pfam" id="PF21983">
    <property type="entry name" value="NikA-like"/>
    <property type="match status" value="1"/>
</dbReference>
<dbReference type="OrthoDB" id="583518at2"/>
<reference evidence="1" key="1">
    <citation type="submission" date="2004-02" db="EMBL/GenBank/DDBJ databases">
        <authorList>
            <consortium name="DOE Joint Genome Institute"/>
        </authorList>
    </citation>
    <scope>NUCLEOTIDE SEQUENCE [LARGE SCALE GENOMIC DNA]</scope>
    <source>
        <strain evidence="1">WH 8501</strain>
    </source>
</reference>
<accession>Q4C0J5</accession>
<keyword evidence="2" id="KW-1185">Reference proteome</keyword>
<proteinExistence type="predicted"/>
<organism evidence="1 2">
    <name type="scientific">Crocosphaera watsonii WH 8501</name>
    <dbReference type="NCBI Taxonomy" id="165597"/>
    <lineage>
        <taxon>Bacteria</taxon>
        <taxon>Bacillati</taxon>
        <taxon>Cyanobacteriota</taxon>
        <taxon>Cyanophyceae</taxon>
        <taxon>Oscillatoriophycideae</taxon>
        <taxon>Chroococcales</taxon>
        <taxon>Aphanothecaceae</taxon>
        <taxon>Crocosphaera</taxon>
    </lineage>
</organism>
<sequence length="135" mass="15177">MPNPEKKEKVVSIRFRESELSNLDQQADSVNLSRSAYITRKLQGLPVLPSRVPPVNWNIYRELGGISTQLSALGNNINQMAKVLNTVNQQGQPLPSNLNHVEDLTEVMTLIEQLKPTLKQIRLELSGVEVNELNH</sequence>
<comment type="caution">
    <text evidence="1">The sequence shown here is derived from an EMBL/GenBank/DDBJ whole genome shotgun (WGS) entry which is preliminary data.</text>
</comment>
<evidence type="ECO:0000313" key="2">
    <source>
        <dbReference type="Proteomes" id="UP000003922"/>
    </source>
</evidence>
<gene>
    <name evidence="1" type="ORF">CwatDRAFT_1972</name>
</gene>
<dbReference type="KEGG" id="cwa:CwatDRAFT_1972"/>
<evidence type="ECO:0000313" key="1">
    <source>
        <dbReference type="EMBL" id="EAM49675.1"/>
    </source>
</evidence>
<name>Q4C0J5_CROWT</name>
<dbReference type="AlphaFoldDB" id="Q4C0J5"/>
<reference evidence="1" key="3">
    <citation type="submission" date="2016-12" db="EMBL/GenBank/DDBJ databases">
        <title>Annotation of the draft genome assembly of Crocosphaera watsonii WH 8501.</title>
        <authorList>
            <consortium name="US DOE Joint Genome Institute (JGI-ORNL)"/>
            <person name="Larimer F."/>
            <person name="Land M."/>
        </authorList>
    </citation>
    <scope>NUCLEOTIDE SEQUENCE</scope>
    <source>
        <strain evidence="1">WH 8501</strain>
    </source>
</reference>
<dbReference type="Proteomes" id="UP000003922">
    <property type="component" value="Unassembled WGS sequence"/>
</dbReference>
<protein>
    <recommendedName>
        <fullName evidence="3">Bacterial mobilisation domain-containing protein</fullName>
    </recommendedName>
</protein>
<evidence type="ECO:0008006" key="3">
    <source>
        <dbReference type="Google" id="ProtNLM"/>
    </source>
</evidence>
<dbReference type="RefSeq" id="WP_007306636.1">
    <property type="nucleotide sequence ID" value="NZ_AADV02000058.1"/>
</dbReference>
<dbReference type="InterPro" id="IPR053842">
    <property type="entry name" value="NikA-like"/>
</dbReference>
<dbReference type="EMBL" id="AADV02000058">
    <property type="protein sequence ID" value="EAM49675.1"/>
    <property type="molecule type" value="Genomic_DNA"/>
</dbReference>